<dbReference type="Pfam" id="PF01180">
    <property type="entry name" value="DHO_dh"/>
    <property type="match status" value="1"/>
</dbReference>
<keyword evidence="17" id="KW-1185">Reference proteome</keyword>
<comment type="pathway">
    <text evidence="4">Pyrimidine metabolism; UMP biosynthesis via de novo pathway; orotate from (S)-dihydroorotate (quinone route): step 1/1.</text>
</comment>
<dbReference type="PROSITE" id="PS00911">
    <property type="entry name" value="DHODEHASE_1"/>
    <property type="match status" value="1"/>
</dbReference>
<evidence type="ECO:0000313" key="17">
    <source>
        <dbReference type="Proteomes" id="UP000199118"/>
    </source>
</evidence>
<dbReference type="InterPro" id="IPR005720">
    <property type="entry name" value="Dihydroorotate_DH_cat"/>
</dbReference>
<evidence type="ECO:0000259" key="15">
    <source>
        <dbReference type="Pfam" id="PF01180"/>
    </source>
</evidence>
<gene>
    <name evidence="16" type="ORF">SAMN05444336_103275</name>
</gene>
<keyword evidence="9" id="KW-0288">FMN</keyword>
<evidence type="ECO:0000256" key="14">
    <source>
        <dbReference type="NCBIfam" id="TIGR01036"/>
    </source>
</evidence>
<dbReference type="EC" id="1.3.5.2" evidence="6 14"/>
<dbReference type="InterPro" id="IPR005719">
    <property type="entry name" value="Dihydroorotate_DH_2"/>
</dbReference>
<evidence type="ECO:0000313" key="16">
    <source>
        <dbReference type="EMBL" id="SDX09188.1"/>
    </source>
</evidence>
<reference evidence="16 17" key="1">
    <citation type="submission" date="2016-10" db="EMBL/GenBank/DDBJ databases">
        <authorList>
            <person name="de Groot N.N."/>
        </authorList>
    </citation>
    <scope>NUCLEOTIDE SEQUENCE [LARGE SCALE GENOMIC DNA]</scope>
    <source>
        <strain evidence="16 17">DSM 17890</strain>
    </source>
</reference>
<evidence type="ECO:0000256" key="8">
    <source>
        <dbReference type="ARBA" id="ARBA00022630"/>
    </source>
</evidence>
<evidence type="ECO:0000256" key="5">
    <source>
        <dbReference type="ARBA" id="ARBA00005359"/>
    </source>
</evidence>
<dbReference type="InterPro" id="IPR012135">
    <property type="entry name" value="Dihydroorotate_DH_1_2"/>
</dbReference>
<comment type="subcellular location">
    <subcellularLocation>
        <location evidence="3">Membrane</location>
    </subcellularLocation>
</comment>
<comment type="cofactor">
    <cofactor evidence="1">
        <name>FMN</name>
        <dbReference type="ChEBI" id="CHEBI:58210"/>
    </cofactor>
</comment>
<dbReference type="GO" id="GO:0106430">
    <property type="term" value="F:dihydroorotate dehydrogenase (quinone) activity"/>
    <property type="evidence" value="ECO:0007669"/>
    <property type="project" value="UniProtKB-EC"/>
</dbReference>
<feature type="domain" description="Dihydroorotate dehydrogenase catalytic" evidence="15">
    <location>
        <begin position="58"/>
        <end position="349"/>
    </location>
</feature>
<evidence type="ECO:0000256" key="9">
    <source>
        <dbReference type="ARBA" id="ARBA00022643"/>
    </source>
</evidence>
<evidence type="ECO:0000256" key="11">
    <source>
        <dbReference type="ARBA" id="ARBA00023002"/>
    </source>
</evidence>
<proteinExistence type="inferred from homology"/>
<dbReference type="Gene3D" id="3.20.20.70">
    <property type="entry name" value="Aldolase class I"/>
    <property type="match status" value="1"/>
</dbReference>
<evidence type="ECO:0000256" key="4">
    <source>
        <dbReference type="ARBA" id="ARBA00005161"/>
    </source>
</evidence>
<dbReference type="GO" id="GO:0006207">
    <property type="term" value="P:'de novo' pyrimidine nucleobase biosynthetic process"/>
    <property type="evidence" value="ECO:0007669"/>
    <property type="project" value="UniProtKB-UniRule"/>
</dbReference>
<evidence type="ECO:0000256" key="10">
    <source>
        <dbReference type="ARBA" id="ARBA00022975"/>
    </source>
</evidence>
<evidence type="ECO:0000256" key="13">
    <source>
        <dbReference type="ARBA" id="ARBA00048639"/>
    </source>
</evidence>
<dbReference type="OrthoDB" id="9802377at2"/>
<dbReference type="GO" id="GO:0005737">
    <property type="term" value="C:cytoplasm"/>
    <property type="evidence" value="ECO:0007669"/>
    <property type="project" value="InterPro"/>
</dbReference>
<comment type="function">
    <text evidence="2">Catalyzes the conversion of dihydroorotate to orotate with quinone as electron acceptor.</text>
</comment>
<name>A0A1H2YWR7_9RHOB</name>
<dbReference type="AlphaFoldDB" id="A0A1H2YWR7"/>
<comment type="similarity">
    <text evidence="5">Belongs to the dihydroorotate dehydrogenase family. Type 2 subfamily.</text>
</comment>
<dbReference type="UniPathway" id="UPA00070">
    <property type="reaction ID" value="UER00946"/>
</dbReference>
<dbReference type="NCBIfam" id="NF003652">
    <property type="entry name" value="PRK05286.2-5"/>
    <property type="match status" value="1"/>
</dbReference>
<dbReference type="PIRSF" id="PIRSF000164">
    <property type="entry name" value="DHO_oxidase"/>
    <property type="match status" value="1"/>
</dbReference>
<dbReference type="GO" id="GO:0016020">
    <property type="term" value="C:membrane"/>
    <property type="evidence" value="ECO:0007669"/>
    <property type="project" value="UniProtKB-SubCell"/>
</dbReference>
<dbReference type="InterPro" id="IPR050074">
    <property type="entry name" value="DHO_dehydrogenase"/>
</dbReference>
<dbReference type="CDD" id="cd04738">
    <property type="entry name" value="DHOD_2_like"/>
    <property type="match status" value="1"/>
</dbReference>
<keyword evidence="12" id="KW-0472">Membrane</keyword>
<keyword evidence="8" id="KW-0285">Flavoprotein</keyword>
<dbReference type="NCBIfam" id="NF003645">
    <property type="entry name" value="PRK05286.1-2"/>
    <property type="match status" value="1"/>
</dbReference>
<keyword evidence="11" id="KW-0560">Oxidoreductase</keyword>
<dbReference type="NCBIfam" id="TIGR01036">
    <property type="entry name" value="pyrD_sub2"/>
    <property type="match status" value="1"/>
</dbReference>
<comment type="catalytic activity">
    <reaction evidence="13">
        <text>(S)-dihydroorotate + a quinone = orotate + a quinol</text>
        <dbReference type="Rhea" id="RHEA:30187"/>
        <dbReference type="ChEBI" id="CHEBI:24646"/>
        <dbReference type="ChEBI" id="CHEBI:30839"/>
        <dbReference type="ChEBI" id="CHEBI:30864"/>
        <dbReference type="ChEBI" id="CHEBI:132124"/>
        <dbReference type="EC" id="1.3.5.2"/>
    </reaction>
</comment>
<dbReference type="STRING" id="356660.SAMN05444336_103275"/>
<evidence type="ECO:0000256" key="1">
    <source>
        <dbReference type="ARBA" id="ARBA00001917"/>
    </source>
</evidence>
<dbReference type="PROSITE" id="PS00912">
    <property type="entry name" value="DHODEHASE_2"/>
    <property type="match status" value="1"/>
</dbReference>
<dbReference type="InterPro" id="IPR001295">
    <property type="entry name" value="Dihydroorotate_DH_CS"/>
</dbReference>
<evidence type="ECO:0000256" key="3">
    <source>
        <dbReference type="ARBA" id="ARBA00004370"/>
    </source>
</evidence>
<evidence type="ECO:0000256" key="6">
    <source>
        <dbReference type="ARBA" id="ARBA00012791"/>
    </source>
</evidence>
<evidence type="ECO:0000256" key="2">
    <source>
        <dbReference type="ARBA" id="ARBA00003125"/>
    </source>
</evidence>
<evidence type="ECO:0000256" key="12">
    <source>
        <dbReference type="ARBA" id="ARBA00023136"/>
    </source>
</evidence>
<dbReference type="SUPFAM" id="SSF51395">
    <property type="entry name" value="FMN-linked oxidoreductases"/>
    <property type="match status" value="1"/>
</dbReference>
<dbReference type="RefSeq" id="WP_092681575.1">
    <property type="nucleotide sequence ID" value="NZ_FNMZ01000003.1"/>
</dbReference>
<dbReference type="InterPro" id="IPR013785">
    <property type="entry name" value="Aldolase_TIM"/>
</dbReference>
<accession>A0A1H2YWR7</accession>
<dbReference type="EMBL" id="FNMZ01000003">
    <property type="protein sequence ID" value="SDX09188.1"/>
    <property type="molecule type" value="Genomic_DNA"/>
</dbReference>
<protein>
    <recommendedName>
        <fullName evidence="7 14">Dihydroorotate dehydrogenase (quinone)</fullName>
        <ecNumber evidence="6 14">1.3.5.2</ecNumber>
    </recommendedName>
</protein>
<dbReference type="PANTHER" id="PTHR48109">
    <property type="entry name" value="DIHYDROOROTATE DEHYDROGENASE (QUINONE), MITOCHONDRIAL-RELATED"/>
    <property type="match status" value="1"/>
</dbReference>
<sequence>MSAPRPAAGLSDAAERAGLALMRRADPETAHGLALRALNLRHAAGLSPERGPVTGPGLARRVFGLEFPNPVGIAPGFDKNAVAMEAALAAGPGFMEIGGVTPRPQAGNPRPRLFRLTEDRGVINRFGFNNDGMEAIARRFAAWRDSGAPNAAGIVGVNIGANKDSEDRAADYAAVLTRFAGLASFFTINVSSPNTERLRDLQGRAALDALLAGALEARDRAAPGVPVLVKIAPDLDAQGLADVAEVAMARKLDGIVATNTTLARDGLRSAQAGEAGGLSGQPLFARSTEVLAELSRLTGGSLPLVGVGGVASVDQARAKLEAGASLVQLYSGLVYGGVGLAARIARGLSTG</sequence>
<dbReference type="PANTHER" id="PTHR48109:SF4">
    <property type="entry name" value="DIHYDROOROTATE DEHYDROGENASE (QUINONE), MITOCHONDRIAL"/>
    <property type="match status" value="1"/>
</dbReference>
<organism evidence="16 17">
    <name type="scientific">Albimonas donghaensis</name>
    <dbReference type="NCBI Taxonomy" id="356660"/>
    <lineage>
        <taxon>Bacteria</taxon>
        <taxon>Pseudomonadati</taxon>
        <taxon>Pseudomonadota</taxon>
        <taxon>Alphaproteobacteria</taxon>
        <taxon>Rhodobacterales</taxon>
        <taxon>Paracoccaceae</taxon>
        <taxon>Albimonas</taxon>
    </lineage>
</organism>
<keyword evidence="10" id="KW-0665">Pyrimidine biosynthesis</keyword>
<evidence type="ECO:0000256" key="7">
    <source>
        <dbReference type="ARBA" id="ARBA00018366"/>
    </source>
</evidence>
<dbReference type="GO" id="GO:0044205">
    <property type="term" value="P:'de novo' UMP biosynthetic process"/>
    <property type="evidence" value="ECO:0007669"/>
    <property type="project" value="UniProtKB-UniPathway"/>
</dbReference>
<dbReference type="Proteomes" id="UP000199118">
    <property type="component" value="Unassembled WGS sequence"/>
</dbReference>